<feature type="domain" description="Alcohol dehydrogenase-like N-terminal" evidence="4">
    <location>
        <begin position="33"/>
        <end position="140"/>
    </location>
</feature>
<dbReference type="InterPro" id="IPR011032">
    <property type="entry name" value="GroES-like_sf"/>
</dbReference>
<sequence>MTDASTGAAMRAVVFTGGGDWGLETVPQPVARHGEALLRVLRVGVCGTDEHLLHGGFIARFPLVPGHEIVAEVVGYGPGTTGPDVGTRVVVDPTIFCGNCSACKRGRPGYCTDFGSLGCDRAGGFAEYLTAGVEKLFPIGDLAPEVAVLTEPTACAMHGVDVLALEPAADVLVFGAGPTGLILAQLLRVAGAARVTVAAPTASKLEVARAHGAAHTVLMDRANAGAAEAQLREIAPEGFDAVVEATGSVSVLELAVRMTRTGGTVLVYGLAQEAAIAAIRPYEIFSRELTIRGSFAQANCIGRALFALQSGSVRTEGLVTAEVGLDDFGAALENLHDSAQIKSVFTPA</sequence>
<dbReference type="SUPFAM" id="SSF51735">
    <property type="entry name" value="NAD(P)-binding Rossmann-fold domains"/>
    <property type="match status" value="1"/>
</dbReference>
<name>A0ABY4FNJ6_9MICO</name>
<evidence type="ECO:0000256" key="1">
    <source>
        <dbReference type="ARBA" id="ARBA00001947"/>
    </source>
</evidence>
<keyword evidence="2" id="KW-0560">Oxidoreductase</keyword>
<organism evidence="5 6">
    <name type="scientific">Leucobacter allii</name>
    <dbReference type="NCBI Taxonomy" id="2932247"/>
    <lineage>
        <taxon>Bacteria</taxon>
        <taxon>Bacillati</taxon>
        <taxon>Actinomycetota</taxon>
        <taxon>Actinomycetes</taxon>
        <taxon>Micrococcales</taxon>
        <taxon>Microbacteriaceae</taxon>
        <taxon>Leucobacter</taxon>
    </lineage>
</organism>
<dbReference type="InterPro" id="IPR050129">
    <property type="entry name" value="Zn_alcohol_dh"/>
</dbReference>
<evidence type="ECO:0000256" key="2">
    <source>
        <dbReference type="ARBA" id="ARBA00023002"/>
    </source>
</evidence>
<proteinExistence type="predicted"/>
<dbReference type="SUPFAM" id="SSF50129">
    <property type="entry name" value="GroES-like"/>
    <property type="match status" value="1"/>
</dbReference>
<evidence type="ECO:0000259" key="3">
    <source>
        <dbReference type="Pfam" id="PF00107"/>
    </source>
</evidence>
<accession>A0ABY4FNJ6</accession>
<comment type="cofactor">
    <cofactor evidence="1">
        <name>Zn(2+)</name>
        <dbReference type="ChEBI" id="CHEBI:29105"/>
    </cofactor>
</comment>
<dbReference type="InterPro" id="IPR036291">
    <property type="entry name" value="NAD(P)-bd_dom_sf"/>
</dbReference>
<dbReference type="PANTHER" id="PTHR43401">
    <property type="entry name" value="L-THREONINE 3-DEHYDROGENASE"/>
    <property type="match status" value="1"/>
</dbReference>
<dbReference type="RefSeq" id="WP_244728764.1">
    <property type="nucleotide sequence ID" value="NZ_CP095045.1"/>
</dbReference>
<dbReference type="InterPro" id="IPR013149">
    <property type="entry name" value="ADH-like_C"/>
</dbReference>
<dbReference type="PANTHER" id="PTHR43401:SF2">
    <property type="entry name" value="L-THREONINE 3-DEHYDROGENASE"/>
    <property type="match status" value="1"/>
</dbReference>
<dbReference type="InterPro" id="IPR013154">
    <property type="entry name" value="ADH-like_N"/>
</dbReference>
<protein>
    <submittedName>
        <fullName evidence="5">Zinc-dependent alcohol dehydrogenase family protein</fullName>
    </submittedName>
</protein>
<dbReference type="Pfam" id="PF00107">
    <property type="entry name" value="ADH_zinc_N"/>
    <property type="match status" value="1"/>
</dbReference>
<reference evidence="5 6" key="1">
    <citation type="submission" date="2022-04" db="EMBL/GenBank/DDBJ databases">
        <title>Leucobacter sp. isolated from rhizosphere of garlic.</title>
        <authorList>
            <person name="Won M."/>
            <person name="Lee C.-M."/>
            <person name="Woen H.-Y."/>
            <person name="Kwon S.-W."/>
        </authorList>
    </citation>
    <scope>NUCLEOTIDE SEQUENCE [LARGE SCALE GENOMIC DNA]</scope>
    <source>
        <strain evidence="5 6">H21R-40</strain>
    </source>
</reference>
<feature type="domain" description="Alcohol dehydrogenase-like C-terminal" evidence="3">
    <location>
        <begin position="178"/>
        <end position="298"/>
    </location>
</feature>
<evidence type="ECO:0000313" key="6">
    <source>
        <dbReference type="Proteomes" id="UP000831786"/>
    </source>
</evidence>
<evidence type="ECO:0000313" key="5">
    <source>
        <dbReference type="EMBL" id="UOQ57859.1"/>
    </source>
</evidence>
<dbReference type="Gene3D" id="3.40.50.720">
    <property type="entry name" value="NAD(P)-binding Rossmann-like Domain"/>
    <property type="match status" value="1"/>
</dbReference>
<dbReference type="Proteomes" id="UP000831786">
    <property type="component" value="Chromosome"/>
</dbReference>
<dbReference type="EMBL" id="CP095045">
    <property type="protein sequence ID" value="UOQ57859.1"/>
    <property type="molecule type" value="Genomic_DNA"/>
</dbReference>
<dbReference type="CDD" id="cd08234">
    <property type="entry name" value="threonine_DH_like"/>
    <property type="match status" value="1"/>
</dbReference>
<keyword evidence="6" id="KW-1185">Reference proteome</keyword>
<dbReference type="Gene3D" id="3.90.180.10">
    <property type="entry name" value="Medium-chain alcohol dehydrogenases, catalytic domain"/>
    <property type="match status" value="1"/>
</dbReference>
<evidence type="ECO:0000259" key="4">
    <source>
        <dbReference type="Pfam" id="PF08240"/>
    </source>
</evidence>
<gene>
    <name evidence="5" type="ORF">MUN78_03210</name>
</gene>
<dbReference type="Pfam" id="PF08240">
    <property type="entry name" value="ADH_N"/>
    <property type="match status" value="1"/>
</dbReference>